<feature type="transmembrane region" description="Helical" evidence="8">
    <location>
        <begin position="101"/>
        <end position="120"/>
    </location>
</feature>
<dbReference type="InterPro" id="IPR000522">
    <property type="entry name" value="ABC_transptr_permease_BtuC"/>
</dbReference>
<dbReference type="InterPro" id="IPR037294">
    <property type="entry name" value="ABC_BtuC-like"/>
</dbReference>
<evidence type="ECO:0000256" key="6">
    <source>
        <dbReference type="ARBA" id="ARBA00022989"/>
    </source>
</evidence>
<evidence type="ECO:0000313" key="9">
    <source>
        <dbReference type="EMBL" id="CAB4745446.1"/>
    </source>
</evidence>
<dbReference type="PANTHER" id="PTHR30472:SF25">
    <property type="entry name" value="ABC TRANSPORTER PERMEASE PROTEIN MJ0876-RELATED"/>
    <property type="match status" value="1"/>
</dbReference>
<feature type="transmembrane region" description="Helical" evidence="8">
    <location>
        <begin position="168"/>
        <end position="190"/>
    </location>
</feature>
<feature type="transmembrane region" description="Helical" evidence="8">
    <location>
        <begin position="41"/>
        <end position="61"/>
    </location>
</feature>
<feature type="transmembrane region" description="Helical" evidence="8">
    <location>
        <begin position="261"/>
        <end position="283"/>
    </location>
</feature>
<keyword evidence="4" id="KW-1003">Cell membrane</keyword>
<dbReference type="SUPFAM" id="SSF81345">
    <property type="entry name" value="ABC transporter involved in vitamin B12 uptake, BtuC"/>
    <property type="match status" value="1"/>
</dbReference>
<dbReference type="PANTHER" id="PTHR30472">
    <property type="entry name" value="FERRIC ENTEROBACTIN TRANSPORT SYSTEM PERMEASE PROTEIN"/>
    <property type="match status" value="1"/>
</dbReference>
<evidence type="ECO:0000256" key="3">
    <source>
        <dbReference type="ARBA" id="ARBA00022448"/>
    </source>
</evidence>
<feature type="transmembrane region" description="Helical" evidence="8">
    <location>
        <begin position="73"/>
        <end position="95"/>
    </location>
</feature>
<evidence type="ECO:0000256" key="5">
    <source>
        <dbReference type="ARBA" id="ARBA00022692"/>
    </source>
</evidence>
<sequence length="318" mass="31210">MTLRWPWVTAALALTLILAAAAALLIGVAATSPEVVWNIRAPRIAMAVIVGGGLAVAGALMQGSLGNPLADPALVGVSGGAALGAVAAVALGAAFNTGLASLAACLGAAGAVAIVVAVSIRDSKPEVVTLLLAGVAVTAFTTAALAVLVSMSDTAGARSVTFWTTGSLALSTWGGVLSVAPFAVIGFVLAATTPRSLDALSLGDRAAQAAGVDVAGVRYRSLAAVVLLVAAGVATVGIIAFVGLLVPHAVRAIIGPRHGRLLVVSALAGALLVLAADTLARIVANPVEIPIGAVTALVGAPAFFVLLRRTRARQGGWA</sequence>
<keyword evidence="5 8" id="KW-0812">Transmembrane</keyword>
<dbReference type="Pfam" id="PF01032">
    <property type="entry name" value="FecCD"/>
    <property type="match status" value="1"/>
</dbReference>
<accession>A0A6J6TE36</accession>
<dbReference type="AlphaFoldDB" id="A0A6J6TE36"/>
<comment type="subcellular location">
    <subcellularLocation>
        <location evidence="1">Cell membrane</location>
        <topology evidence="1">Multi-pass membrane protein</topology>
    </subcellularLocation>
</comment>
<organism evidence="9">
    <name type="scientific">freshwater metagenome</name>
    <dbReference type="NCBI Taxonomy" id="449393"/>
    <lineage>
        <taxon>unclassified sequences</taxon>
        <taxon>metagenomes</taxon>
        <taxon>ecological metagenomes</taxon>
    </lineage>
</organism>
<reference evidence="9" key="1">
    <citation type="submission" date="2020-05" db="EMBL/GenBank/DDBJ databases">
        <authorList>
            <person name="Chiriac C."/>
            <person name="Salcher M."/>
            <person name="Ghai R."/>
            <person name="Kavagutti S V."/>
        </authorList>
    </citation>
    <scope>NUCLEOTIDE SEQUENCE</scope>
</reference>
<evidence type="ECO:0000256" key="2">
    <source>
        <dbReference type="ARBA" id="ARBA00007935"/>
    </source>
</evidence>
<feature type="transmembrane region" description="Helical" evidence="8">
    <location>
        <begin position="127"/>
        <end position="148"/>
    </location>
</feature>
<dbReference type="GO" id="GO:0033214">
    <property type="term" value="P:siderophore-iron import into cell"/>
    <property type="evidence" value="ECO:0007669"/>
    <property type="project" value="TreeGrafter"/>
</dbReference>
<dbReference type="GO" id="GO:0022857">
    <property type="term" value="F:transmembrane transporter activity"/>
    <property type="evidence" value="ECO:0007669"/>
    <property type="project" value="InterPro"/>
</dbReference>
<dbReference type="FunFam" id="1.10.3470.10:FF:000001">
    <property type="entry name" value="Vitamin B12 ABC transporter permease BtuC"/>
    <property type="match status" value="1"/>
</dbReference>
<dbReference type="CDD" id="cd06550">
    <property type="entry name" value="TM_ABC_iron-siderophores_like"/>
    <property type="match status" value="1"/>
</dbReference>
<feature type="transmembrane region" description="Helical" evidence="8">
    <location>
        <begin position="289"/>
        <end position="307"/>
    </location>
</feature>
<keyword evidence="6 8" id="KW-1133">Transmembrane helix</keyword>
<evidence type="ECO:0000256" key="7">
    <source>
        <dbReference type="ARBA" id="ARBA00023136"/>
    </source>
</evidence>
<proteinExistence type="inferred from homology"/>
<evidence type="ECO:0000256" key="1">
    <source>
        <dbReference type="ARBA" id="ARBA00004651"/>
    </source>
</evidence>
<evidence type="ECO:0000256" key="4">
    <source>
        <dbReference type="ARBA" id="ARBA00022475"/>
    </source>
</evidence>
<evidence type="ECO:0000256" key="8">
    <source>
        <dbReference type="SAM" id="Phobius"/>
    </source>
</evidence>
<dbReference type="Gene3D" id="1.10.3470.10">
    <property type="entry name" value="ABC transporter involved in vitamin B12 uptake, BtuC"/>
    <property type="match status" value="1"/>
</dbReference>
<dbReference type="EMBL" id="CAEZYW010000151">
    <property type="protein sequence ID" value="CAB4745446.1"/>
    <property type="molecule type" value="Genomic_DNA"/>
</dbReference>
<comment type="similarity">
    <text evidence="2">Belongs to the binding-protein-dependent transport system permease family. FecCD subfamily.</text>
</comment>
<dbReference type="GO" id="GO:0005886">
    <property type="term" value="C:plasma membrane"/>
    <property type="evidence" value="ECO:0007669"/>
    <property type="project" value="UniProtKB-SubCell"/>
</dbReference>
<name>A0A6J6TE36_9ZZZZ</name>
<keyword evidence="7 8" id="KW-0472">Membrane</keyword>
<gene>
    <name evidence="9" type="ORF">UFOPK2786_01011</name>
</gene>
<protein>
    <submittedName>
        <fullName evidence="9">Unannotated protein</fullName>
    </submittedName>
</protein>
<keyword evidence="3" id="KW-0813">Transport</keyword>
<feature type="transmembrane region" description="Helical" evidence="8">
    <location>
        <begin position="225"/>
        <end position="249"/>
    </location>
</feature>